<name>A0ACD5TEJ8_AVESA</name>
<reference evidence="1" key="1">
    <citation type="submission" date="2021-05" db="EMBL/GenBank/DDBJ databases">
        <authorList>
            <person name="Scholz U."/>
            <person name="Mascher M."/>
            <person name="Fiebig A."/>
        </authorList>
    </citation>
    <scope>NUCLEOTIDE SEQUENCE [LARGE SCALE GENOMIC DNA]</scope>
</reference>
<accession>A0ACD5TEJ8</accession>
<sequence length="346" mass="38291">MGEAVGCVTKAVDLALRIKDAVDTVRQNRKDCAHIRRRVERVRHTLSLCEGNAELMGSPAVCDAVEALAEVLSYALELVTGCQEETNAVCLYCTAGKVSKQLGKVDRGISDGNSEATFAILVFHISKQTRDGAGPAMPTATDQERWSLQIEEQIELHSRGKSKNHTITRAATMPSHQRGRDRHRHPALRTLVRPTKKLRKAATTTNMARVPEDAESRQHIPSEGEEDDYGSDVAWLQEIARATLAITTATETVRRNKDECIQIDKIAIRVGLLLPQLEHTETTKDGGVRRALNRLLKTFLRAHKLVVACQRRSVVVLCSPGKLSGELRGVLDEMMLRLDDLIDALL</sequence>
<keyword evidence="2" id="KW-1185">Reference proteome</keyword>
<reference evidence="1" key="2">
    <citation type="submission" date="2025-09" db="UniProtKB">
        <authorList>
            <consortium name="EnsemblPlants"/>
        </authorList>
    </citation>
    <scope>IDENTIFICATION</scope>
</reference>
<organism evidence="1 2">
    <name type="scientific">Avena sativa</name>
    <name type="common">Oat</name>
    <dbReference type="NCBI Taxonomy" id="4498"/>
    <lineage>
        <taxon>Eukaryota</taxon>
        <taxon>Viridiplantae</taxon>
        <taxon>Streptophyta</taxon>
        <taxon>Embryophyta</taxon>
        <taxon>Tracheophyta</taxon>
        <taxon>Spermatophyta</taxon>
        <taxon>Magnoliopsida</taxon>
        <taxon>Liliopsida</taxon>
        <taxon>Poales</taxon>
        <taxon>Poaceae</taxon>
        <taxon>BOP clade</taxon>
        <taxon>Pooideae</taxon>
        <taxon>Poodae</taxon>
        <taxon>Poeae</taxon>
        <taxon>Poeae Chloroplast Group 1 (Aveneae type)</taxon>
        <taxon>Aveninae</taxon>
        <taxon>Avena</taxon>
    </lineage>
</organism>
<evidence type="ECO:0000313" key="2">
    <source>
        <dbReference type="Proteomes" id="UP001732700"/>
    </source>
</evidence>
<proteinExistence type="predicted"/>
<protein>
    <submittedName>
        <fullName evidence="1">Uncharacterized protein</fullName>
    </submittedName>
</protein>
<dbReference type="Proteomes" id="UP001732700">
    <property type="component" value="Chromosome 1A"/>
</dbReference>
<dbReference type="EnsemblPlants" id="AVESA.00010b.r2.1AG0039710.1">
    <property type="protein sequence ID" value="AVESA.00010b.r2.1AG0039710.1.CDS"/>
    <property type="gene ID" value="AVESA.00010b.r2.1AG0039710"/>
</dbReference>
<evidence type="ECO:0000313" key="1">
    <source>
        <dbReference type="EnsemblPlants" id="AVESA.00010b.r2.1AG0039710.1.CDS"/>
    </source>
</evidence>